<organism evidence="2">
    <name type="scientific">Zea mays</name>
    <name type="common">Maize</name>
    <dbReference type="NCBI Taxonomy" id="4577"/>
    <lineage>
        <taxon>Eukaryota</taxon>
        <taxon>Viridiplantae</taxon>
        <taxon>Streptophyta</taxon>
        <taxon>Embryophyta</taxon>
        <taxon>Tracheophyta</taxon>
        <taxon>Spermatophyta</taxon>
        <taxon>Magnoliopsida</taxon>
        <taxon>Liliopsida</taxon>
        <taxon>Poales</taxon>
        <taxon>Poaceae</taxon>
        <taxon>PACMAD clade</taxon>
        <taxon>Panicoideae</taxon>
        <taxon>Andropogonodae</taxon>
        <taxon>Andropogoneae</taxon>
        <taxon>Tripsacinae</taxon>
        <taxon>Zea</taxon>
    </lineage>
</organism>
<feature type="region of interest" description="Disordered" evidence="1">
    <location>
        <begin position="1"/>
        <end position="25"/>
    </location>
</feature>
<evidence type="ECO:0000256" key="1">
    <source>
        <dbReference type="SAM" id="MobiDB-lite"/>
    </source>
</evidence>
<sequence length="74" mass="7984">MLTLPNSSSKKGGGNGPHRHTSRPVELFGSTSSLWLQRPEDASLMSRLCYILLGCAHDVFSIKGCLPGTTILLE</sequence>
<dbReference type="EMBL" id="BT086677">
    <property type="protein sequence ID" value="ACR37030.1"/>
    <property type="molecule type" value="mRNA"/>
</dbReference>
<reference evidence="2" key="1">
    <citation type="journal article" date="2009" name="PLoS Genet.">
        <title>Sequencing, mapping, and analysis of 27,455 maize full-length cDNAs.</title>
        <authorList>
            <person name="Soderlund C."/>
            <person name="Descour A."/>
            <person name="Kudrna D."/>
            <person name="Bomhoff M."/>
            <person name="Boyd L."/>
            <person name="Currie J."/>
            <person name="Angelova A."/>
            <person name="Collura K."/>
            <person name="Wissotski M."/>
            <person name="Ashley E."/>
            <person name="Morrow D."/>
            <person name="Fernandes J."/>
            <person name="Walbot V."/>
            <person name="Yu Y."/>
        </authorList>
    </citation>
    <scope>NUCLEOTIDE SEQUENCE</scope>
    <source>
        <strain evidence="2">B73</strain>
    </source>
</reference>
<protein>
    <submittedName>
        <fullName evidence="2">Uncharacterized protein</fullName>
    </submittedName>
</protein>
<proteinExistence type="evidence at transcript level"/>
<name>C4J780_MAIZE</name>
<dbReference type="AlphaFoldDB" id="C4J780"/>
<evidence type="ECO:0000313" key="2">
    <source>
        <dbReference type="EMBL" id="ACR37030.1"/>
    </source>
</evidence>
<feature type="compositionally biased region" description="Low complexity" evidence="1">
    <location>
        <begin position="1"/>
        <end position="10"/>
    </location>
</feature>
<accession>C4J780</accession>